<organism evidence="1 2">
    <name type="scientific">Campylobacter phage CP21</name>
    <dbReference type="NCBI Taxonomy" id="2881391"/>
    <lineage>
        <taxon>Viruses</taxon>
        <taxon>Duplodnaviria</taxon>
        <taxon>Heunggongvirae</taxon>
        <taxon>Uroviricota</taxon>
        <taxon>Caudoviricetes</taxon>
        <taxon>Connertonviridae</taxon>
        <taxon>Firehammervirus</taxon>
        <taxon>Firehammervirus CP21</taxon>
    </lineage>
</organism>
<dbReference type="EMBL" id="HE815464">
    <property type="protein sequence ID" value="CCH63493.1"/>
    <property type="molecule type" value="Genomic_DNA"/>
</dbReference>
<dbReference type="RefSeq" id="YP_007005101.1">
    <property type="nucleotide sequence ID" value="NC_019507.1"/>
</dbReference>
<reference evidence="1 2" key="1">
    <citation type="journal article" date="2012" name="J. Virol.">
        <title>The Complete Genome Sequence of Bacteriophage CP21 Reveals Modular Shuffling in Campylobacter Group II Phages.</title>
        <authorList>
            <person name="Hammerl J.A."/>
            <person name="Jackel C."/>
            <person name="Reetz J."/>
            <person name="Hertwig S."/>
        </authorList>
    </citation>
    <scope>NUCLEOTIDE SEQUENCE [LARGE SCALE GENOMIC DNA]</scope>
</reference>
<gene>
    <name evidence="1" type="primary">CP21_031</name>
</gene>
<dbReference type="InterPro" id="IPR029044">
    <property type="entry name" value="Nucleotide-diphossugar_trans"/>
</dbReference>
<sequence>MDLSILILTHNRPKLFNRCLESLKNIELDTVGINYEILVNNDSNDVPESNDYKLYNKKY</sequence>
<dbReference type="SUPFAM" id="SSF53448">
    <property type="entry name" value="Nucleotide-diphospho-sugar transferases"/>
    <property type="match status" value="1"/>
</dbReference>
<evidence type="ECO:0000313" key="2">
    <source>
        <dbReference type="Proteomes" id="UP000050571"/>
    </source>
</evidence>
<protein>
    <recommendedName>
        <fullName evidence="3">Glycosyltransferase</fullName>
    </recommendedName>
</protein>
<dbReference type="CDD" id="cd00761">
    <property type="entry name" value="Glyco_tranf_GTA_type"/>
    <property type="match status" value="1"/>
</dbReference>
<accession>I7KLK8</accession>
<dbReference type="Proteomes" id="UP000050571">
    <property type="component" value="Segment"/>
</dbReference>
<name>I7KLK8_9CAUD</name>
<evidence type="ECO:0008006" key="3">
    <source>
        <dbReference type="Google" id="ProtNLM"/>
    </source>
</evidence>
<dbReference type="Gene3D" id="3.90.550.10">
    <property type="entry name" value="Spore Coat Polysaccharide Biosynthesis Protein SpsA, Chain A"/>
    <property type="match status" value="1"/>
</dbReference>
<proteinExistence type="predicted"/>
<dbReference type="GeneID" id="14010841"/>
<dbReference type="KEGG" id="vg:14010841"/>
<keyword evidence="2" id="KW-1185">Reference proteome</keyword>
<evidence type="ECO:0000313" key="1">
    <source>
        <dbReference type="EMBL" id="CCH63493.1"/>
    </source>
</evidence>